<reference evidence="1" key="2">
    <citation type="journal article" date="2024" name="Plant">
        <title>Genomic evolution and insights into agronomic trait innovations of Sesamum species.</title>
        <authorList>
            <person name="Miao H."/>
            <person name="Wang L."/>
            <person name="Qu L."/>
            <person name="Liu H."/>
            <person name="Sun Y."/>
            <person name="Le M."/>
            <person name="Wang Q."/>
            <person name="Wei S."/>
            <person name="Zheng Y."/>
            <person name="Lin W."/>
            <person name="Duan Y."/>
            <person name="Cao H."/>
            <person name="Xiong S."/>
            <person name="Wang X."/>
            <person name="Wei L."/>
            <person name="Li C."/>
            <person name="Ma Q."/>
            <person name="Ju M."/>
            <person name="Zhao R."/>
            <person name="Li G."/>
            <person name="Mu C."/>
            <person name="Tian Q."/>
            <person name="Mei H."/>
            <person name="Zhang T."/>
            <person name="Gao T."/>
            <person name="Zhang H."/>
        </authorList>
    </citation>
    <scope>NUCLEOTIDE SEQUENCE</scope>
    <source>
        <strain evidence="1">G01</strain>
    </source>
</reference>
<evidence type="ECO:0000313" key="1">
    <source>
        <dbReference type="EMBL" id="KAL0370817.1"/>
    </source>
</evidence>
<dbReference type="PANTHER" id="PTHR48475:SF2">
    <property type="entry name" value="RIBONUCLEASE H"/>
    <property type="match status" value="1"/>
</dbReference>
<comment type="caution">
    <text evidence="1">The sequence shown here is derived from an EMBL/GenBank/DDBJ whole genome shotgun (WGS) entry which is preliminary data.</text>
</comment>
<proteinExistence type="predicted"/>
<dbReference type="EMBL" id="JACGWK010000002">
    <property type="protein sequence ID" value="KAL0370817.1"/>
    <property type="molecule type" value="Genomic_DNA"/>
</dbReference>
<dbReference type="PANTHER" id="PTHR48475">
    <property type="entry name" value="RIBONUCLEASE H"/>
    <property type="match status" value="1"/>
</dbReference>
<accession>A0AAW2QT72</accession>
<dbReference type="AlphaFoldDB" id="A0AAW2QT72"/>
<sequence length="103" mass="11676">MTKWSYELNEYDLDYQPRTSIKAQALADFPIETPHERKENKVELVLHMDGSTTDKHAGGGVILTNQEGEDLYFAIRYEETLSNNETKDGTLLVGMRIALENGV</sequence>
<evidence type="ECO:0008006" key="2">
    <source>
        <dbReference type="Google" id="ProtNLM"/>
    </source>
</evidence>
<organism evidence="1">
    <name type="scientific">Sesamum angustifolium</name>
    <dbReference type="NCBI Taxonomy" id="2727405"/>
    <lineage>
        <taxon>Eukaryota</taxon>
        <taxon>Viridiplantae</taxon>
        <taxon>Streptophyta</taxon>
        <taxon>Embryophyta</taxon>
        <taxon>Tracheophyta</taxon>
        <taxon>Spermatophyta</taxon>
        <taxon>Magnoliopsida</taxon>
        <taxon>eudicotyledons</taxon>
        <taxon>Gunneridae</taxon>
        <taxon>Pentapetalae</taxon>
        <taxon>asterids</taxon>
        <taxon>lamiids</taxon>
        <taxon>Lamiales</taxon>
        <taxon>Pedaliaceae</taxon>
        <taxon>Sesamum</taxon>
    </lineage>
</organism>
<protein>
    <recommendedName>
        <fullName evidence="2">RNase H type-1 domain-containing protein</fullName>
    </recommendedName>
</protein>
<gene>
    <name evidence="1" type="ORF">Sangu_0399800</name>
</gene>
<name>A0AAW2QT72_9LAMI</name>
<reference evidence="1" key="1">
    <citation type="submission" date="2020-06" db="EMBL/GenBank/DDBJ databases">
        <authorList>
            <person name="Li T."/>
            <person name="Hu X."/>
            <person name="Zhang T."/>
            <person name="Song X."/>
            <person name="Zhang H."/>
            <person name="Dai N."/>
            <person name="Sheng W."/>
            <person name="Hou X."/>
            <person name="Wei L."/>
        </authorList>
    </citation>
    <scope>NUCLEOTIDE SEQUENCE</scope>
    <source>
        <strain evidence="1">G01</strain>
        <tissue evidence="1">Leaf</tissue>
    </source>
</reference>